<feature type="region of interest" description="Disordered" evidence="1">
    <location>
        <begin position="52"/>
        <end position="98"/>
    </location>
</feature>
<feature type="compositionally biased region" description="Low complexity" evidence="1">
    <location>
        <begin position="71"/>
        <end position="97"/>
    </location>
</feature>
<feature type="region of interest" description="Disordered" evidence="1">
    <location>
        <begin position="13"/>
        <end position="40"/>
    </location>
</feature>
<protein>
    <submittedName>
        <fullName evidence="2">Uncharacterized protein</fullName>
    </submittedName>
</protein>
<organism evidence="2">
    <name type="scientific">Ananas comosus var. bracteatus</name>
    <name type="common">red pineapple</name>
    <dbReference type="NCBI Taxonomy" id="296719"/>
    <lineage>
        <taxon>Eukaryota</taxon>
        <taxon>Viridiplantae</taxon>
        <taxon>Streptophyta</taxon>
        <taxon>Embryophyta</taxon>
        <taxon>Tracheophyta</taxon>
        <taxon>Spermatophyta</taxon>
        <taxon>Magnoliopsida</taxon>
        <taxon>Liliopsida</taxon>
        <taxon>Poales</taxon>
        <taxon>Bromeliaceae</taxon>
        <taxon>Bromelioideae</taxon>
        <taxon>Ananas</taxon>
    </lineage>
</organism>
<name>A0A6V7QYP7_ANACO</name>
<dbReference type="EMBL" id="CAJEUB010000064">
    <property type="protein sequence ID" value="CAD1847981.1"/>
    <property type="molecule type" value="Genomic_DNA"/>
</dbReference>
<evidence type="ECO:0000313" key="2">
    <source>
        <dbReference type="EMBL" id="CAD1847981.1"/>
    </source>
</evidence>
<dbReference type="AlphaFoldDB" id="A0A6V7QYP7"/>
<evidence type="ECO:0000256" key="1">
    <source>
        <dbReference type="SAM" id="MobiDB-lite"/>
    </source>
</evidence>
<feature type="compositionally biased region" description="Low complexity" evidence="1">
    <location>
        <begin position="18"/>
        <end position="31"/>
    </location>
</feature>
<reference evidence="2" key="1">
    <citation type="submission" date="2020-07" db="EMBL/GenBank/DDBJ databases">
        <authorList>
            <person name="Lin J."/>
        </authorList>
    </citation>
    <scope>NUCLEOTIDE SEQUENCE</scope>
</reference>
<sequence>MASHIPLEEVLISCPRPQQQQQQQNNNNNNNQERKPHPAQILLQRLQKVLDPGGSLRNVPVGGGCRKKKISSSSSSSSAAAPSSSSPFSSPSSSSSSFKKELVTTSPNALLPTSLIAPPLSYDPIDLSLTFARPMRGLGFDDHDTSFLLGNPNPSTTNLGITTVPASAANDGFLDILRGGFLGNNYPSGFPNLYYGFGGGGGGGCNNGSVKMEGGVSGEGEEGMVLPFEGGDNHNMDGVTQTVGEVAMGLIVIKQCWKEGKVKW</sequence>
<proteinExistence type="predicted"/>
<accession>A0A6V7QYP7</accession>
<gene>
    <name evidence="2" type="ORF">CB5_LOCUS31192</name>
</gene>